<protein>
    <submittedName>
        <fullName evidence="3">Transmembrane protein, putative</fullName>
    </submittedName>
</protein>
<reference evidence="4" key="1">
    <citation type="submission" date="2015-09" db="EMBL/GenBank/DDBJ databases">
        <authorList>
            <consortium name="Pathogen Informatics"/>
        </authorList>
    </citation>
    <scope>NUCLEOTIDE SEQUENCE [LARGE SCALE GENOMIC DNA]</scope>
    <source>
        <strain evidence="4">Lake Konstanz</strain>
    </source>
</reference>
<dbReference type="AlphaFoldDB" id="A0A0S4IMF7"/>
<evidence type="ECO:0000313" key="3">
    <source>
        <dbReference type="EMBL" id="CUE72895.1"/>
    </source>
</evidence>
<accession>A0A0S4IMF7</accession>
<evidence type="ECO:0000256" key="1">
    <source>
        <dbReference type="SAM" id="MobiDB-lite"/>
    </source>
</evidence>
<proteinExistence type="predicted"/>
<feature type="transmembrane region" description="Helical" evidence="2">
    <location>
        <begin position="21"/>
        <end position="38"/>
    </location>
</feature>
<keyword evidence="4" id="KW-1185">Reference proteome</keyword>
<evidence type="ECO:0000313" key="4">
    <source>
        <dbReference type="Proteomes" id="UP000051952"/>
    </source>
</evidence>
<dbReference type="VEuPathDB" id="TriTrypDB:BSAL_54605"/>
<organism evidence="3 4">
    <name type="scientific">Bodo saltans</name>
    <name type="common">Flagellated protozoan</name>
    <dbReference type="NCBI Taxonomy" id="75058"/>
    <lineage>
        <taxon>Eukaryota</taxon>
        <taxon>Discoba</taxon>
        <taxon>Euglenozoa</taxon>
        <taxon>Kinetoplastea</taxon>
        <taxon>Metakinetoplastina</taxon>
        <taxon>Eubodonida</taxon>
        <taxon>Bodonidae</taxon>
        <taxon>Bodo</taxon>
    </lineage>
</organism>
<dbReference type="Proteomes" id="UP000051952">
    <property type="component" value="Unassembled WGS sequence"/>
</dbReference>
<feature type="region of interest" description="Disordered" evidence="1">
    <location>
        <begin position="67"/>
        <end position="102"/>
    </location>
</feature>
<gene>
    <name evidence="3" type="ORF">BSAL_54605</name>
</gene>
<evidence type="ECO:0000256" key="2">
    <source>
        <dbReference type="SAM" id="Phobius"/>
    </source>
</evidence>
<sequence length="102" mass="11674">MESGIRYLVLYCIFLVQKCELVFLVFAPHLLISGYYILSPPLFKLPLNCVRCVVVSKEEKIHKKIIHPTSATNSDKNDEIETNSAKGKQKQRSCDTMLERNS</sequence>
<keyword evidence="2 3" id="KW-0812">Transmembrane</keyword>
<dbReference type="EMBL" id="CYKH01000140">
    <property type="protein sequence ID" value="CUE72895.1"/>
    <property type="molecule type" value="Genomic_DNA"/>
</dbReference>
<keyword evidence="2" id="KW-1133">Transmembrane helix</keyword>
<name>A0A0S4IMF7_BODSA</name>
<keyword evidence="2" id="KW-0472">Membrane</keyword>